<dbReference type="EMBL" id="JAPDRP010000013">
    <property type="protein sequence ID" value="KAJ9642415.1"/>
    <property type="molecule type" value="Genomic_DNA"/>
</dbReference>
<proteinExistence type="predicted"/>
<keyword evidence="2" id="KW-1185">Reference proteome</keyword>
<dbReference type="Proteomes" id="UP001172680">
    <property type="component" value="Unassembled WGS sequence"/>
</dbReference>
<protein>
    <submittedName>
        <fullName evidence="1">Uncharacterized protein</fullName>
    </submittedName>
</protein>
<sequence length="157" mass="17116">MADKKTEEQVKAGALQTLRTWGGKSSNLSSPEVTSTISHLLRLQGQITRTPPPTLLATLVTAQHMRPFQALPMLFPPALLFATYMNLNSYKIDSAGFTAALSGLYFVLAQRRKQKFANKFGARGLIRGATLGLCAVNVAGCGVAYAFGNRRKEEELR</sequence>
<evidence type="ECO:0000313" key="1">
    <source>
        <dbReference type="EMBL" id="KAJ9642415.1"/>
    </source>
</evidence>
<accession>A0ACC2Z4F1</accession>
<evidence type="ECO:0000313" key="2">
    <source>
        <dbReference type="Proteomes" id="UP001172680"/>
    </source>
</evidence>
<comment type="caution">
    <text evidence="1">The sequence shown here is derived from an EMBL/GenBank/DDBJ whole genome shotgun (WGS) entry which is preliminary data.</text>
</comment>
<name>A0ACC2Z4F1_9PEZI</name>
<organism evidence="1 2">
    <name type="scientific">Coniosporium tulheliwenetii</name>
    <dbReference type="NCBI Taxonomy" id="3383036"/>
    <lineage>
        <taxon>Eukaryota</taxon>
        <taxon>Fungi</taxon>
        <taxon>Dikarya</taxon>
        <taxon>Ascomycota</taxon>
        <taxon>Pezizomycotina</taxon>
        <taxon>Dothideomycetes</taxon>
        <taxon>Dothideomycetes incertae sedis</taxon>
        <taxon>Coniosporium</taxon>
    </lineage>
</organism>
<reference evidence="1" key="1">
    <citation type="submission" date="2022-10" db="EMBL/GenBank/DDBJ databases">
        <title>Culturing micro-colonial fungi from biological soil crusts in the Mojave desert and describing Neophaeococcomyces mojavensis, and introducing the new genera and species Taxawa tesnikishii.</title>
        <authorList>
            <person name="Kurbessoian T."/>
            <person name="Stajich J.E."/>
        </authorList>
    </citation>
    <scope>NUCLEOTIDE SEQUENCE</scope>
    <source>
        <strain evidence="1">JES_115</strain>
    </source>
</reference>
<gene>
    <name evidence="1" type="ORF">H2199_004796</name>
</gene>